<dbReference type="KEGG" id="obr:102712966"/>
<reference evidence="2" key="1">
    <citation type="submission" date="2013-04" db="UniProtKB">
        <authorList>
            <consortium name="EnsemblPlants"/>
        </authorList>
    </citation>
    <scope>IDENTIFICATION</scope>
</reference>
<dbReference type="OMA" id="EVMCYEA"/>
<evidence type="ECO:0000256" key="1">
    <source>
        <dbReference type="ARBA" id="ARBA00007091"/>
    </source>
</evidence>
<dbReference type="STRING" id="4533.J3LB52"/>
<dbReference type="InterPro" id="IPR036610">
    <property type="entry name" value="PEBP-like_sf"/>
</dbReference>
<dbReference type="InterPro" id="IPR008914">
    <property type="entry name" value="PEBP"/>
</dbReference>
<name>J3LB52_ORYBR</name>
<dbReference type="Gene3D" id="3.90.280.10">
    <property type="entry name" value="PEBP-like"/>
    <property type="match status" value="1"/>
</dbReference>
<keyword evidence="3" id="KW-1185">Reference proteome</keyword>
<dbReference type="RefSeq" id="XP_006648478.1">
    <property type="nucleotide sequence ID" value="XM_006648415.1"/>
</dbReference>
<sequence>MANDSLATGRVIGDVLDPFVSTVDLTVVYGGGADDSMPVISGVELRAPAVEDRPAVEVGGDDLRVAYTLVMVDPDAPNPSNPTLREYLHWMVTDIPASTDATYGREVVCYERPNPATGIHRMVVVLFRQLGRETVYAPPVRHNFSTRAFARRYNLGAPVAAVYFNCQRQAGSGGRRFTGPYVSRRRQQP</sequence>
<dbReference type="OrthoDB" id="2506647at2759"/>
<evidence type="ECO:0000313" key="3">
    <source>
        <dbReference type="Proteomes" id="UP000006038"/>
    </source>
</evidence>
<dbReference type="EnsemblPlants" id="OB02G18690.1">
    <property type="protein sequence ID" value="OB02G18690.1"/>
    <property type="gene ID" value="OB02G18690"/>
</dbReference>
<dbReference type="GeneID" id="102712966"/>
<dbReference type="InterPro" id="IPR035810">
    <property type="entry name" value="PEBP_euk"/>
</dbReference>
<protein>
    <submittedName>
        <fullName evidence="2">Uncharacterized protein</fullName>
    </submittedName>
</protein>
<dbReference type="AlphaFoldDB" id="J3LB52"/>
<accession>J3LB52</accession>
<dbReference type="SUPFAM" id="SSF49777">
    <property type="entry name" value="PEBP-like"/>
    <property type="match status" value="1"/>
</dbReference>
<dbReference type="PROSITE" id="PS01220">
    <property type="entry name" value="PBP"/>
    <property type="match status" value="1"/>
</dbReference>
<evidence type="ECO:0000313" key="2">
    <source>
        <dbReference type="EnsemblPlants" id="OB02G18690.1"/>
    </source>
</evidence>
<dbReference type="PANTHER" id="PTHR11362">
    <property type="entry name" value="PHOSPHATIDYLETHANOLAMINE-BINDING PROTEIN"/>
    <property type="match status" value="1"/>
</dbReference>
<proteinExistence type="inferred from homology"/>
<dbReference type="Pfam" id="PF01161">
    <property type="entry name" value="PBP"/>
    <property type="match status" value="1"/>
</dbReference>
<dbReference type="Proteomes" id="UP000006038">
    <property type="component" value="Unassembled WGS sequence"/>
</dbReference>
<dbReference type="InterPro" id="IPR001858">
    <property type="entry name" value="Phosphatidylethanolamine-bd_CS"/>
</dbReference>
<dbReference type="eggNOG" id="KOG3346">
    <property type="taxonomic scope" value="Eukaryota"/>
</dbReference>
<dbReference type="PANTHER" id="PTHR11362:SF31">
    <property type="entry name" value="OS02G0232300 PROTEIN"/>
    <property type="match status" value="1"/>
</dbReference>
<dbReference type="HOGENOM" id="CLU_043994_6_1_1"/>
<dbReference type="Gramene" id="OB02G18690.1">
    <property type="protein sequence ID" value="OB02G18690.1"/>
    <property type="gene ID" value="OB02G18690"/>
</dbReference>
<gene>
    <name evidence="2" type="primary">LOC102712966</name>
</gene>
<organism evidence="2">
    <name type="scientific">Oryza brachyantha</name>
    <name type="common">malo sina</name>
    <dbReference type="NCBI Taxonomy" id="4533"/>
    <lineage>
        <taxon>Eukaryota</taxon>
        <taxon>Viridiplantae</taxon>
        <taxon>Streptophyta</taxon>
        <taxon>Embryophyta</taxon>
        <taxon>Tracheophyta</taxon>
        <taxon>Spermatophyta</taxon>
        <taxon>Magnoliopsida</taxon>
        <taxon>Liliopsida</taxon>
        <taxon>Poales</taxon>
        <taxon>Poaceae</taxon>
        <taxon>BOP clade</taxon>
        <taxon>Oryzoideae</taxon>
        <taxon>Oryzeae</taxon>
        <taxon>Oryzinae</taxon>
        <taxon>Oryza</taxon>
    </lineage>
</organism>
<comment type="similarity">
    <text evidence="1">Belongs to the phosphatidylethanolamine-binding protein family.</text>
</comment>
<dbReference type="CDD" id="cd00866">
    <property type="entry name" value="PEBP_euk"/>
    <property type="match status" value="1"/>
</dbReference>